<dbReference type="InterPro" id="IPR041901">
    <property type="entry name" value="RNAP_I_Rpa43_N"/>
</dbReference>
<dbReference type="InterPro" id="IPR036898">
    <property type="entry name" value="RNA_pol_Rpb7-like_N_sf"/>
</dbReference>
<feature type="compositionally biased region" description="Pro residues" evidence="8">
    <location>
        <begin position="92"/>
        <end position="101"/>
    </location>
</feature>
<comment type="subcellular location">
    <subcellularLocation>
        <location evidence="1">Nucleus</location>
        <location evidence="1">Nucleolus</location>
    </subcellularLocation>
</comment>
<dbReference type="CDD" id="cd04328">
    <property type="entry name" value="RNAP_I_Rpa43_N"/>
    <property type="match status" value="1"/>
</dbReference>
<evidence type="ECO:0000256" key="2">
    <source>
        <dbReference type="ARBA" id="ARBA00005930"/>
    </source>
</evidence>
<accession>A0A8C3CFL4</accession>
<organism evidence="11 12">
    <name type="scientific">Cairina moschata</name>
    <name type="common">Muscovy duck</name>
    <dbReference type="NCBI Taxonomy" id="8855"/>
    <lineage>
        <taxon>Eukaryota</taxon>
        <taxon>Metazoa</taxon>
        <taxon>Chordata</taxon>
        <taxon>Craniata</taxon>
        <taxon>Vertebrata</taxon>
        <taxon>Euteleostomi</taxon>
        <taxon>Archelosauria</taxon>
        <taxon>Archosauria</taxon>
        <taxon>Dinosauria</taxon>
        <taxon>Saurischia</taxon>
        <taxon>Theropoda</taxon>
        <taxon>Coelurosauria</taxon>
        <taxon>Aves</taxon>
        <taxon>Neognathae</taxon>
        <taxon>Galloanserae</taxon>
        <taxon>Anseriformes</taxon>
        <taxon>Anatidae</taxon>
        <taxon>Anatinae</taxon>
        <taxon>Cairina</taxon>
    </lineage>
</organism>
<dbReference type="FunFam" id="3.30.1490.120:FF:000003">
    <property type="entry name" value="DNA-directed RNA polymerase I subunit RPA43"/>
    <property type="match status" value="1"/>
</dbReference>
<evidence type="ECO:0000313" key="11">
    <source>
        <dbReference type="Ensembl" id="ENSCMMP00000018797.1"/>
    </source>
</evidence>
<reference evidence="11" key="3">
    <citation type="submission" date="2025-09" db="UniProtKB">
        <authorList>
            <consortium name="Ensembl"/>
        </authorList>
    </citation>
    <scope>IDENTIFICATION</scope>
</reference>
<dbReference type="Gene3D" id="2.40.50.1060">
    <property type="match status" value="1"/>
</dbReference>
<feature type="compositionally biased region" description="Polar residues" evidence="8">
    <location>
        <begin position="358"/>
        <end position="368"/>
    </location>
</feature>
<keyword evidence="6 7" id="KW-0539">Nucleus</keyword>
<dbReference type="GO" id="GO:0005736">
    <property type="term" value="C:RNA polymerase I complex"/>
    <property type="evidence" value="ECO:0007669"/>
    <property type="project" value="TreeGrafter"/>
</dbReference>
<evidence type="ECO:0000256" key="4">
    <source>
        <dbReference type="ARBA" id="ARBA00022553"/>
    </source>
</evidence>
<proteinExistence type="inferred from homology"/>
<reference evidence="11" key="2">
    <citation type="submission" date="2025-08" db="UniProtKB">
        <authorList>
            <consortium name="Ensembl"/>
        </authorList>
    </citation>
    <scope>IDENTIFICATION</scope>
</reference>
<dbReference type="InterPro" id="IPR041178">
    <property type="entry name" value="RPA43_OB"/>
</dbReference>
<dbReference type="GO" id="GO:0006362">
    <property type="term" value="P:transcription elongation by RNA polymerase I"/>
    <property type="evidence" value="ECO:0007669"/>
    <property type="project" value="TreeGrafter"/>
</dbReference>
<keyword evidence="3 7" id="KW-0240">DNA-directed RNA polymerase</keyword>
<evidence type="ECO:0000256" key="1">
    <source>
        <dbReference type="ARBA" id="ARBA00004604"/>
    </source>
</evidence>
<feature type="region of interest" description="Disordered" evidence="8">
    <location>
        <begin position="291"/>
        <end position="405"/>
    </location>
</feature>
<evidence type="ECO:0000259" key="10">
    <source>
        <dbReference type="Pfam" id="PF17875"/>
    </source>
</evidence>
<comment type="function">
    <text evidence="7">DNA-dependent RNA polymerase which catalyzes the transcription of DNA into RNA using the four ribonucleoside triphosphates as substrates.</text>
</comment>
<dbReference type="Ensembl" id="ENSCMMT00000020630.1">
    <property type="protein sequence ID" value="ENSCMMP00000018797.1"/>
    <property type="gene ID" value="ENSCMMG00000011871.1"/>
</dbReference>
<feature type="compositionally biased region" description="Basic residues" evidence="8">
    <location>
        <begin position="372"/>
        <end position="381"/>
    </location>
</feature>
<protein>
    <recommendedName>
        <fullName evidence="7">DNA-directed RNA polymerase subunit</fullName>
    </recommendedName>
</protein>
<dbReference type="PANTHER" id="PTHR12709">
    <property type="entry name" value="DNA-DIRECTED RNA POLYMERASE II, III"/>
    <property type="match status" value="1"/>
</dbReference>
<dbReference type="Proteomes" id="UP000694556">
    <property type="component" value="Chromosome 2"/>
</dbReference>
<evidence type="ECO:0000256" key="8">
    <source>
        <dbReference type="SAM" id="MobiDB-lite"/>
    </source>
</evidence>
<dbReference type="AlphaFoldDB" id="A0A8C3CFL4"/>
<evidence type="ECO:0000256" key="7">
    <source>
        <dbReference type="RuleBase" id="RU369086"/>
    </source>
</evidence>
<reference evidence="11" key="1">
    <citation type="submission" date="2018-09" db="EMBL/GenBank/DDBJ databases">
        <title>Common duck and Muscovy duck high density SNP chip.</title>
        <authorList>
            <person name="Vignal A."/>
            <person name="Thebault N."/>
            <person name="Warren W.C."/>
        </authorList>
    </citation>
    <scope>NUCLEOTIDE SEQUENCE [LARGE SCALE GENOMIC DNA]</scope>
</reference>
<evidence type="ECO:0000256" key="3">
    <source>
        <dbReference type="ARBA" id="ARBA00022478"/>
    </source>
</evidence>
<dbReference type="InterPro" id="IPR005576">
    <property type="entry name" value="Rpb7-like_N"/>
</dbReference>
<evidence type="ECO:0000256" key="5">
    <source>
        <dbReference type="ARBA" id="ARBA00023163"/>
    </source>
</evidence>
<comment type="similarity">
    <text evidence="2">Belongs to the eukaryotic RPA43 RNA polymerase subunit family.</text>
</comment>
<keyword evidence="4" id="KW-0597">Phosphoprotein</keyword>
<evidence type="ECO:0000259" key="9">
    <source>
        <dbReference type="Pfam" id="PF03876"/>
    </source>
</evidence>
<dbReference type="Pfam" id="PF17875">
    <property type="entry name" value="RPA43_OB"/>
    <property type="match status" value="1"/>
</dbReference>
<feature type="region of interest" description="Disordered" evidence="8">
    <location>
        <begin position="44"/>
        <end position="103"/>
    </location>
</feature>
<dbReference type="GO" id="GO:0006352">
    <property type="term" value="P:DNA-templated transcription initiation"/>
    <property type="evidence" value="ECO:0007669"/>
    <property type="project" value="UniProtKB-UniRule"/>
</dbReference>
<keyword evidence="5 7" id="KW-0804">Transcription</keyword>
<evidence type="ECO:0000313" key="12">
    <source>
        <dbReference type="Proteomes" id="UP000694556"/>
    </source>
</evidence>
<dbReference type="Pfam" id="PF03876">
    <property type="entry name" value="SHS2_Rpb7-N"/>
    <property type="match status" value="1"/>
</dbReference>
<dbReference type="PANTHER" id="PTHR12709:SF5">
    <property type="entry name" value="DNA-DIRECTED RNA POLYMERASE I SUBUNIT RPA43"/>
    <property type="match status" value="1"/>
</dbReference>
<dbReference type="Gene3D" id="3.30.1490.120">
    <property type="entry name" value="RNA polymerase Rpb7-like, N-terminal domain"/>
    <property type="match status" value="1"/>
</dbReference>
<sequence>MVYGYKSLLLAVGTDNCVWATKLVKGLEHASCEDQLRELGLFSSQTKTAPSAPSHILPQPQGRPASRPRHASRPLTPSRRAAAGPRSMAVPGEPPPPPPAAELPSFAAARGLVGRRYSCLVVAPHRRHIALPPRYLGHKRTGIRAQLDAELLRYSESLQGVPVAYDNVRVVGELGDIRDDQGFVHLNIEADFVIFSPKKGKKMVGVINKVAPSHIGCLIHGCFNASIPKPEQMSAVEWQELGLKVGDELKFRVSHLDSDAAGVFFIRGGLTKTSMQPKISESITDCANGEETQNLEHEKNSLNDSGGDNVVEEPPDETGNTGRDNAEEQSVDPVNGICDDKNKKKKKKKHKQEEQQQVLPASDSSGYQSDHKKSKKKKRKHCEVEESELPQLPQEPKAKKKRTEV</sequence>
<feature type="domain" description="RPA43 OB" evidence="10">
    <location>
        <begin position="197"/>
        <end position="335"/>
    </location>
</feature>
<evidence type="ECO:0000256" key="6">
    <source>
        <dbReference type="ARBA" id="ARBA00023242"/>
    </source>
</evidence>
<name>A0A8C3CFL4_CAIMO</name>
<feature type="domain" description="RNA polymerase Rpb7-like N-terminal" evidence="9">
    <location>
        <begin position="127"/>
        <end position="182"/>
    </location>
</feature>
<keyword evidence="12" id="KW-1185">Reference proteome</keyword>
<dbReference type="InterPro" id="IPR045113">
    <property type="entry name" value="Rpb7-like"/>
</dbReference>